<reference evidence="3 4" key="1">
    <citation type="submission" date="2015-02" db="EMBL/GenBank/DDBJ databases">
        <title>Draft genome sequence of Aspergillus parasiticus SU-1.</title>
        <authorList>
            <person name="Yu J."/>
            <person name="Fedorova N."/>
            <person name="Yin Y."/>
            <person name="Losada L."/>
            <person name="Zafar N."/>
            <person name="Taujale R."/>
            <person name="Ehrlich K.C."/>
            <person name="Bhatnagar D."/>
            <person name="Cleveland T.E."/>
            <person name="Bennett J.W."/>
            <person name="Nierman W.C."/>
        </authorList>
    </citation>
    <scope>NUCLEOTIDE SEQUENCE [LARGE SCALE GENOMIC DNA]</scope>
    <source>
        <strain evidence="4">ATCC 56775 / NRRL 5862 / SRRC 143 / SU-1</strain>
    </source>
</reference>
<evidence type="ECO:0000313" key="4">
    <source>
        <dbReference type="Proteomes" id="UP000033540"/>
    </source>
</evidence>
<dbReference type="GO" id="GO:0004806">
    <property type="term" value="F:triacylglycerol lipase activity"/>
    <property type="evidence" value="ECO:0007669"/>
    <property type="project" value="InterPro"/>
</dbReference>
<dbReference type="AlphaFoldDB" id="A0A0F0ICS1"/>
<organism evidence="3 4">
    <name type="scientific">Aspergillus parasiticus (strain ATCC 56775 / NRRL 5862 / SRRC 143 / SU-1)</name>
    <dbReference type="NCBI Taxonomy" id="1403190"/>
    <lineage>
        <taxon>Eukaryota</taxon>
        <taxon>Fungi</taxon>
        <taxon>Dikarya</taxon>
        <taxon>Ascomycota</taxon>
        <taxon>Pezizomycotina</taxon>
        <taxon>Eurotiomycetes</taxon>
        <taxon>Eurotiomycetidae</taxon>
        <taxon>Eurotiales</taxon>
        <taxon>Aspergillaceae</taxon>
        <taxon>Aspergillus</taxon>
        <taxon>Aspergillus subgen. Circumdati</taxon>
    </lineage>
</organism>
<sequence>MKSGKAELIAIAEDVWLNASVLQQLGGLPQDGISHELALLSTNDSDDEPKTSKSATRSDAGEGNKPQHRIFNASGLAVFMKLAIEYNDIFSNGNGRLSLLLAPLFAVLPLVSAFPAQLPARATAPALPVDDPFYIPPEGFESSAPGTILRHRTPPNPIAALGFAKVNIQAAHQILYRTSDSSGNAIATVSTILIPHNADYSKLLSYQVAEDAADPNCAPSYALQLEAAHDGILGLVIPQVELLFFGAALNKGWVVTVPDHLGPKAAFLANNLSGQAVLDNIRAALASSSFTNITSDPTIALWGYSGGSLASGFAAELHPTYAPELNIVGAALGGTVPKIRPVIEAVNKGLFVGLVPSGIQGLANEYPDIQQLINDGLKPSKRADFNKTQNLCLSGDILQYLGQDIYDYTNDRNIFDQPAAVKVMDANAMGQHVPKIPLLVYKSVGDEISPVNDTDALVETYCNAGASVEYKRDELSEHASLEITGSADGLLWIMDRMNNKPVQQGCTKSTAVTGLADPKALLALGDEILTLLKAILAGPIGPGVVG</sequence>
<evidence type="ECO:0000256" key="1">
    <source>
        <dbReference type="ARBA" id="ARBA00022801"/>
    </source>
</evidence>
<dbReference type="SUPFAM" id="SSF53474">
    <property type="entry name" value="alpha/beta-Hydrolases"/>
    <property type="match status" value="1"/>
</dbReference>
<dbReference type="PANTHER" id="PTHR34853">
    <property type="match status" value="1"/>
</dbReference>
<evidence type="ECO:0000256" key="2">
    <source>
        <dbReference type="SAM" id="MobiDB-lite"/>
    </source>
</evidence>
<name>A0A0F0ICS1_ASPPU</name>
<dbReference type="PANTHER" id="PTHR34853:SF5">
    <property type="entry name" value="LIP-DOMAIN-CONTAINING PROTEIN-RELATED"/>
    <property type="match status" value="1"/>
</dbReference>
<keyword evidence="1" id="KW-0378">Hydrolase</keyword>
<comment type="caution">
    <text evidence="3">The sequence shown here is derived from an EMBL/GenBank/DDBJ whole genome shotgun (WGS) entry which is preliminary data.</text>
</comment>
<dbReference type="InterPro" id="IPR005152">
    <property type="entry name" value="Lipase_secreted"/>
</dbReference>
<proteinExistence type="predicted"/>
<dbReference type="Proteomes" id="UP000033540">
    <property type="component" value="Unassembled WGS sequence"/>
</dbReference>
<dbReference type="OrthoDB" id="2373480at2759"/>
<evidence type="ECO:0000313" key="3">
    <source>
        <dbReference type="EMBL" id="KJK65584.1"/>
    </source>
</evidence>
<dbReference type="Gene3D" id="3.40.50.1820">
    <property type="entry name" value="alpha/beta hydrolase"/>
    <property type="match status" value="1"/>
</dbReference>
<dbReference type="InterPro" id="IPR029058">
    <property type="entry name" value="AB_hydrolase_fold"/>
</dbReference>
<dbReference type="Pfam" id="PF03583">
    <property type="entry name" value="LIP"/>
    <property type="match status" value="1"/>
</dbReference>
<feature type="region of interest" description="Disordered" evidence="2">
    <location>
        <begin position="41"/>
        <end position="67"/>
    </location>
</feature>
<dbReference type="Gene3D" id="1.10.260.130">
    <property type="match status" value="1"/>
</dbReference>
<dbReference type="EMBL" id="JZEE01000360">
    <property type="protein sequence ID" value="KJK65584.1"/>
    <property type="molecule type" value="Genomic_DNA"/>
</dbReference>
<gene>
    <name evidence="3" type="ORF">P875_00010115</name>
</gene>
<accession>A0A0F0ICS1</accession>
<protein>
    <submittedName>
        <fullName evidence="3">Secretory lipase</fullName>
    </submittedName>
</protein>
<dbReference type="GO" id="GO:0016042">
    <property type="term" value="P:lipid catabolic process"/>
    <property type="evidence" value="ECO:0007669"/>
    <property type="project" value="InterPro"/>
</dbReference>